<dbReference type="Pfam" id="PF05638">
    <property type="entry name" value="T6SS_HCP"/>
    <property type="match status" value="1"/>
</dbReference>
<reference evidence="3" key="2">
    <citation type="submission" date="2015-01" db="EMBL/GenBank/DDBJ databases">
        <authorList>
            <person name="Paterson Steve"/>
        </authorList>
    </citation>
    <scope>NUCLEOTIDE SEQUENCE [LARGE SCALE GENOMIC DNA]</scope>
    <source>
        <strain evidence="3">OBR1</strain>
    </source>
</reference>
<dbReference type="Gene3D" id="2.30.110.20">
    <property type="entry name" value="Hcp1-like"/>
    <property type="match status" value="1"/>
</dbReference>
<dbReference type="InterPro" id="IPR008514">
    <property type="entry name" value="T6SS_Hcp"/>
</dbReference>
<dbReference type="EMBL" id="MJLX01000048">
    <property type="protein sequence ID" value="RLM20344.1"/>
    <property type="molecule type" value="Genomic_DNA"/>
</dbReference>
<dbReference type="STRING" id="1109412.BN1221_03231c"/>
<name>A0A0G4JXW5_9GAMM</name>
<dbReference type="GeneID" id="70905819"/>
<dbReference type="RefSeq" id="WP_048638141.1">
    <property type="nucleotide sequence ID" value="NZ_CGIG01000001.1"/>
</dbReference>
<reference evidence="2 4" key="3">
    <citation type="submission" date="2016-09" db="EMBL/GenBank/DDBJ databases">
        <authorList>
            <person name="Doonan J."/>
            <person name="Pachebat J.A."/>
            <person name="Golyshin P.N."/>
            <person name="Denman S."/>
            <person name="Mcdonald J.E."/>
        </authorList>
    </citation>
    <scope>NUCLEOTIDE SEQUENCE [LARGE SCALE GENOMIC DNA]</scope>
    <source>
        <strain evidence="2 4">FRB141</strain>
    </source>
</reference>
<dbReference type="Proteomes" id="UP000285972">
    <property type="component" value="Unassembled WGS sequence"/>
</dbReference>
<proteinExistence type="predicted"/>
<keyword evidence="3" id="KW-1185">Reference proteome</keyword>
<evidence type="ECO:0000313" key="1">
    <source>
        <dbReference type="EMBL" id="CPR18478.1"/>
    </source>
</evidence>
<organism evidence="1 3">
    <name type="scientific">Brenneria goodwinii</name>
    <dbReference type="NCBI Taxonomy" id="1109412"/>
    <lineage>
        <taxon>Bacteria</taxon>
        <taxon>Pseudomonadati</taxon>
        <taxon>Pseudomonadota</taxon>
        <taxon>Gammaproteobacteria</taxon>
        <taxon>Enterobacterales</taxon>
        <taxon>Pectobacteriaceae</taxon>
        <taxon>Brenneria</taxon>
    </lineage>
</organism>
<evidence type="ECO:0000313" key="4">
    <source>
        <dbReference type="Proteomes" id="UP000285972"/>
    </source>
</evidence>
<dbReference type="InterPro" id="IPR052947">
    <property type="entry name" value="T6SS_Hcp1_domain"/>
</dbReference>
<evidence type="ECO:0000313" key="3">
    <source>
        <dbReference type="Proteomes" id="UP000044377"/>
    </source>
</evidence>
<protein>
    <submittedName>
        <fullName evidence="2">Hcp family T6SS protein CtsH1</fullName>
    </submittedName>
    <submittedName>
        <fullName evidence="1">Uncharacterized protein ImpD</fullName>
    </submittedName>
</protein>
<dbReference type="KEGG" id="bgj:AWC36_03375"/>
<dbReference type="InterPro" id="IPR036624">
    <property type="entry name" value="Hcp1-lik_sf"/>
</dbReference>
<dbReference type="EMBL" id="CGIG01000001">
    <property type="protein sequence ID" value="CPR18478.1"/>
    <property type="molecule type" value="Genomic_DNA"/>
</dbReference>
<dbReference type="SUPFAM" id="SSF141452">
    <property type="entry name" value="Hcp1-like"/>
    <property type="match status" value="1"/>
</dbReference>
<reference evidence="1" key="1">
    <citation type="submission" date="2015-01" db="EMBL/GenBank/DDBJ databases">
        <authorList>
            <person name="Xiang T."/>
            <person name="Song Y."/>
            <person name="Huang L."/>
            <person name="Wang B."/>
            <person name="Wu P."/>
        </authorList>
    </citation>
    <scope>NUCLEOTIDE SEQUENCE [LARGE SCALE GENOMIC DNA]</scope>
    <source>
        <strain evidence="1">OBR1</strain>
    </source>
</reference>
<dbReference type="AlphaFoldDB" id="A0A0G4JXW5"/>
<dbReference type="NCBIfam" id="TIGR03344">
    <property type="entry name" value="VI_effect_Hcp1"/>
    <property type="match status" value="1"/>
</dbReference>
<dbReference type="Proteomes" id="UP000044377">
    <property type="component" value="Unassembled WGS sequence"/>
</dbReference>
<evidence type="ECO:0000313" key="2">
    <source>
        <dbReference type="EMBL" id="RLM20344.1"/>
    </source>
</evidence>
<dbReference type="OrthoDB" id="5674026at2"/>
<accession>A0A0G4JXW5</accession>
<dbReference type="PANTHER" id="PTHR34319:SF6">
    <property type="entry name" value="MAJOR EXPORTED PROTEIN"/>
    <property type="match status" value="1"/>
</dbReference>
<sequence length="159" mass="18107">MAVPAYLWLKDNSGAAIKGAVEVLGREGSIEVLSFGHNLRIPVDGNTGKLTSTRIHSPMFIEKEFERSSPFLYKFVATGCTLQSAEIKWYQINRAGHETEYFNMLLENVKIVSISPGMHNCKDPALHHQNHIETIELRYEKITWKHCDGNIIFSDSWNE</sequence>
<gene>
    <name evidence="2" type="ORF">BIY26_15975</name>
    <name evidence="1" type="ORF">BN1221_03231c</name>
</gene>
<dbReference type="PANTHER" id="PTHR34319">
    <property type="entry name" value="MAJOR EXPORTED PROTEIN"/>
    <property type="match status" value="1"/>
</dbReference>